<dbReference type="PANTHER" id="PTHR30337">
    <property type="entry name" value="COMPONENT OF ATP-DEPENDENT DSDNA EXONUCLEASE"/>
    <property type="match status" value="1"/>
</dbReference>
<evidence type="ECO:0000256" key="4">
    <source>
        <dbReference type="ARBA" id="ARBA00022722"/>
    </source>
</evidence>
<evidence type="ECO:0000259" key="9">
    <source>
        <dbReference type="Pfam" id="PF12320"/>
    </source>
</evidence>
<dbReference type="InterPro" id="IPR004843">
    <property type="entry name" value="Calcineurin-like_PHP"/>
</dbReference>
<proteinExistence type="inferred from homology"/>
<evidence type="ECO:0000313" key="10">
    <source>
        <dbReference type="EMBL" id="MFC4719391.1"/>
    </source>
</evidence>
<feature type="domain" description="Nuclease SbcCD subunit D C-terminal" evidence="9">
    <location>
        <begin position="259"/>
        <end position="346"/>
    </location>
</feature>
<keyword evidence="7" id="KW-0255">Endonuclease</keyword>
<evidence type="ECO:0000256" key="6">
    <source>
        <dbReference type="ARBA" id="ARBA00022839"/>
    </source>
</evidence>
<dbReference type="InterPro" id="IPR029052">
    <property type="entry name" value="Metallo-depent_PP-like"/>
</dbReference>
<evidence type="ECO:0000259" key="8">
    <source>
        <dbReference type="Pfam" id="PF00149"/>
    </source>
</evidence>
<dbReference type="CDD" id="cd00840">
    <property type="entry name" value="MPP_Mre11_N"/>
    <property type="match status" value="1"/>
</dbReference>
<comment type="function">
    <text evidence="7">SbcCD cleaves DNA hairpin structures. These structures can inhibit DNA replication and are intermediates in certain DNA recombination reactions. The complex acts as a 3'-&gt;5' double strand exonuclease that can open hairpins. It also has a 5' single-strand endonuclease activity.</text>
</comment>
<dbReference type="Proteomes" id="UP001595969">
    <property type="component" value="Unassembled WGS sequence"/>
</dbReference>
<evidence type="ECO:0000256" key="7">
    <source>
        <dbReference type="RuleBase" id="RU363069"/>
    </source>
</evidence>
<feature type="domain" description="Calcineurin-like phosphoesterase" evidence="8">
    <location>
        <begin position="1"/>
        <end position="212"/>
    </location>
</feature>
<evidence type="ECO:0000256" key="3">
    <source>
        <dbReference type="ARBA" id="ARBA00013365"/>
    </source>
</evidence>
<keyword evidence="7" id="KW-0235">DNA replication</keyword>
<dbReference type="InterPro" id="IPR004593">
    <property type="entry name" value="SbcD"/>
</dbReference>
<keyword evidence="4 7" id="KW-0540">Nuclease</keyword>
<protein>
    <recommendedName>
        <fullName evidence="3 7">Nuclease SbcCD subunit D</fullName>
    </recommendedName>
</protein>
<dbReference type="NCBIfam" id="TIGR00619">
    <property type="entry name" value="sbcd"/>
    <property type="match status" value="1"/>
</dbReference>
<dbReference type="InterPro" id="IPR050535">
    <property type="entry name" value="DNA_Repair-Maintenance_Comp"/>
</dbReference>
<evidence type="ECO:0000313" key="11">
    <source>
        <dbReference type="Proteomes" id="UP001595969"/>
    </source>
</evidence>
<dbReference type="InterPro" id="IPR041796">
    <property type="entry name" value="Mre11_N"/>
</dbReference>
<keyword evidence="11" id="KW-1185">Reference proteome</keyword>
<dbReference type="InterPro" id="IPR026843">
    <property type="entry name" value="SbcD_C"/>
</dbReference>
<organism evidence="10 11">
    <name type="scientific">Enterococcus lemanii</name>
    <dbReference type="NCBI Taxonomy" id="1159752"/>
    <lineage>
        <taxon>Bacteria</taxon>
        <taxon>Bacillati</taxon>
        <taxon>Bacillota</taxon>
        <taxon>Bacilli</taxon>
        <taxon>Lactobacillales</taxon>
        <taxon>Enterococcaceae</taxon>
        <taxon>Enterococcus</taxon>
    </lineage>
</organism>
<name>A0ABV9MTT0_9ENTE</name>
<keyword evidence="6 7" id="KW-0269">Exonuclease</keyword>
<keyword evidence="7" id="KW-0233">DNA recombination</keyword>
<comment type="subunit">
    <text evidence="2 7">Heterodimer of SbcC and SbcD.</text>
</comment>
<dbReference type="PANTHER" id="PTHR30337:SF0">
    <property type="entry name" value="NUCLEASE SBCCD SUBUNIT D"/>
    <property type="match status" value="1"/>
</dbReference>
<evidence type="ECO:0000256" key="1">
    <source>
        <dbReference type="ARBA" id="ARBA00010555"/>
    </source>
</evidence>
<dbReference type="Pfam" id="PF12320">
    <property type="entry name" value="SbcD_C"/>
    <property type="match status" value="1"/>
</dbReference>
<comment type="similarity">
    <text evidence="1 7">Belongs to the SbcD family.</text>
</comment>
<evidence type="ECO:0000256" key="5">
    <source>
        <dbReference type="ARBA" id="ARBA00022801"/>
    </source>
</evidence>
<keyword evidence="5 7" id="KW-0378">Hydrolase</keyword>
<gene>
    <name evidence="7" type="primary">sbcD</name>
    <name evidence="10" type="ORF">ACFO5I_06565</name>
</gene>
<dbReference type="EMBL" id="JBHSGS010000037">
    <property type="protein sequence ID" value="MFC4719391.1"/>
    <property type="molecule type" value="Genomic_DNA"/>
</dbReference>
<dbReference type="SUPFAM" id="SSF56300">
    <property type="entry name" value="Metallo-dependent phosphatases"/>
    <property type="match status" value="1"/>
</dbReference>
<dbReference type="RefSeq" id="WP_204654957.1">
    <property type="nucleotide sequence ID" value="NZ_JAFBFD010000046.1"/>
</dbReference>
<dbReference type="GO" id="GO:0004527">
    <property type="term" value="F:exonuclease activity"/>
    <property type="evidence" value="ECO:0007669"/>
    <property type="project" value="UniProtKB-KW"/>
</dbReference>
<sequence>MRFLHTADWHIGKKLHGYDLLKNQEAALKEILAIAQKEQVDAIVVAGDLYDRSVPAVEAVELLNRCFYEMNLESNIPLLAISGNHDSGPRLATGSPWFSQNQFHLHTTMAQALVPVELSDVQFFLLPYFEPIEARLYFDEELTTIRAAVARVLEEMQQAFDPAKKQVLVTHFFVAGSSRTDSETTLAVGGLDSVPKDLFAPFDYVALGHLHSKNALKEEKVRYSGSLLKYSLSEMNDVKGVWLVDTEKSESIFQPLPVMQEIRSLEACFAELTDPKFYQALNRSDFWHFTLTDRAVIPNMMNQLRNIYPYILGVERVSGQASLPTTRPTRSQQKSPEKLAQTFFTEITGDALTTKQKSWLEKGLIAANEIEKRAVLCNQEN</sequence>
<reference evidence="11" key="1">
    <citation type="journal article" date="2019" name="Int. J. Syst. Evol. Microbiol.">
        <title>The Global Catalogue of Microorganisms (GCM) 10K type strain sequencing project: providing services to taxonomists for standard genome sequencing and annotation.</title>
        <authorList>
            <consortium name="The Broad Institute Genomics Platform"/>
            <consortium name="The Broad Institute Genome Sequencing Center for Infectious Disease"/>
            <person name="Wu L."/>
            <person name="Ma J."/>
        </authorList>
    </citation>
    <scope>NUCLEOTIDE SEQUENCE [LARGE SCALE GENOMIC DNA]</scope>
    <source>
        <strain evidence="11">CGMCC 1.19032</strain>
    </source>
</reference>
<comment type="caution">
    <text evidence="10">The sequence shown here is derived from an EMBL/GenBank/DDBJ whole genome shotgun (WGS) entry which is preliminary data.</text>
</comment>
<dbReference type="Pfam" id="PF00149">
    <property type="entry name" value="Metallophos"/>
    <property type="match status" value="1"/>
</dbReference>
<accession>A0ABV9MTT0</accession>
<evidence type="ECO:0000256" key="2">
    <source>
        <dbReference type="ARBA" id="ARBA00011322"/>
    </source>
</evidence>
<dbReference type="Gene3D" id="3.60.21.10">
    <property type="match status" value="1"/>
</dbReference>